<organism evidence="3 4">
    <name type="scientific">Romeriopsis navalis LEGE 11480</name>
    <dbReference type="NCBI Taxonomy" id="2777977"/>
    <lineage>
        <taxon>Bacteria</taxon>
        <taxon>Bacillati</taxon>
        <taxon>Cyanobacteriota</taxon>
        <taxon>Cyanophyceae</taxon>
        <taxon>Leptolyngbyales</taxon>
        <taxon>Leptolyngbyaceae</taxon>
        <taxon>Romeriopsis</taxon>
        <taxon>Romeriopsis navalis</taxon>
    </lineage>
</organism>
<evidence type="ECO:0008006" key="5">
    <source>
        <dbReference type="Google" id="ProtNLM"/>
    </source>
</evidence>
<accession>A0A928VVI6</accession>
<keyword evidence="4" id="KW-1185">Reference proteome</keyword>
<dbReference type="AlphaFoldDB" id="A0A928VVI6"/>
<reference evidence="3" key="1">
    <citation type="submission" date="2020-10" db="EMBL/GenBank/DDBJ databases">
        <authorList>
            <person name="Castelo-Branco R."/>
            <person name="Eusebio N."/>
            <person name="Adriana R."/>
            <person name="Vieira A."/>
            <person name="Brugerolle De Fraissinette N."/>
            <person name="Rezende De Castro R."/>
            <person name="Schneider M.P."/>
            <person name="Vasconcelos V."/>
            <person name="Leao P.N."/>
        </authorList>
    </citation>
    <scope>NUCLEOTIDE SEQUENCE</scope>
    <source>
        <strain evidence="3">LEGE 11480</strain>
    </source>
</reference>
<evidence type="ECO:0000313" key="4">
    <source>
        <dbReference type="Proteomes" id="UP000625316"/>
    </source>
</evidence>
<name>A0A928VVI6_9CYAN</name>
<evidence type="ECO:0000313" key="3">
    <source>
        <dbReference type="EMBL" id="MBE9033355.1"/>
    </source>
</evidence>
<feature type="compositionally biased region" description="Polar residues" evidence="1">
    <location>
        <begin position="40"/>
        <end position="54"/>
    </location>
</feature>
<gene>
    <name evidence="3" type="ORF">IQ266_26835</name>
</gene>
<keyword evidence="2" id="KW-0732">Signal</keyword>
<dbReference type="RefSeq" id="WP_264328162.1">
    <property type="nucleotide sequence ID" value="NZ_JADEXQ010000182.1"/>
</dbReference>
<proteinExistence type="predicted"/>
<feature type="signal peptide" evidence="2">
    <location>
        <begin position="1"/>
        <end position="25"/>
    </location>
</feature>
<dbReference type="EMBL" id="JADEXQ010000182">
    <property type="protein sequence ID" value="MBE9033355.1"/>
    <property type="molecule type" value="Genomic_DNA"/>
</dbReference>
<comment type="caution">
    <text evidence="3">The sequence shown here is derived from an EMBL/GenBank/DDBJ whole genome shotgun (WGS) entry which is preliminary data.</text>
</comment>
<feature type="region of interest" description="Disordered" evidence="1">
    <location>
        <begin position="35"/>
        <end position="54"/>
    </location>
</feature>
<feature type="chain" id="PRO_5037825345" description="Secreted protein" evidence="2">
    <location>
        <begin position="26"/>
        <end position="149"/>
    </location>
</feature>
<evidence type="ECO:0000256" key="1">
    <source>
        <dbReference type="SAM" id="MobiDB-lite"/>
    </source>
</evidence>
<sequence length="149" mass="15970">MKLKSLSLALGLTAGLVAIAAPAMAQYNDDAQANPLADFQTDNNDPFSGRGDSSSSMMNLMHRLMQGERADADSVAASQKDNMNNAMANFRAAQLKRMRERQAVKQGTIAIKGPKGLIMIPKAPKQQQFTAGTLKLAPMTIKPLVLPAE</sequence>
<protein>
    <recommendedName>
        <fullName evidence="5">Secreted protein</fullName>
    </recommendedName>
</protein>
<dbReference type="Proteomes" id="UP000625316">
    <property type="component" value="Unassembled WGS sequence"/>
</dbReference>
<evidence type="ECO:0000256" key="2">
    <source>
        <dbReference type="SAM" id="SignalP"/>
    </source>
</evidence>